<gene>
    <name evidence="2" type="ORF">NRIC_29700</name>
</gene>
<sequence length="212" mass="24558">MLHLAATFETSQGKKHRWRMKDPDRNKPAEEIREALELLTTLNLFEKDGVDLFNKVVEAKFVETIETPIFDTNQDSVFFWEAGVMSLMDETQETPVAENENTESAPPVHENPEKIHLERVPFERRITESDEPLLPDQEQDNKFTTKSKSSLMRRSRRCLLERLGKREELEILELRQTKSSIVDRLTQSKKRTSSPFAGMLQVTSCQAAPSYF</sequence>
<evidence type="ECO:0000313" key="2">
    <source>
        <dbReference type="EMBL" id="GCF95079.1"/>
    </source>
</evidence>
<evidence type="ECO:0000256" key="1">
    <source>
        <dbReference type="SAM" id="MobiDB-lite"/>
    </source>
</evidence>
<feature type="region of interest" description="Disordered" evidence="1">
    <location>
        <begin position="1"/>
        <end position="25"/>
    </location>
</feature>
<feature type="region of interest" description="Disordered" evidence="1">
    <location>
        <begin position="129"/>
        <end position="148"/>
    </location>
</feature>
<proteinExistence type="predicted"/>
<dbReference type="EMBL" id="BJCC01000027">
    <property type="protein sequence ID" value="GCF95079.1"/>
    <property type="molecule type" value="Genomic_DNA"/>
</dbReference>
<dbReference type="Proteomes" id="UP000290567">
    <property type="component" value="Unassembled WGS sequence"/>
</dbReference>
<name>A0A4V0WPU5_9ENTE</name>
<keyword evidence="3" id="KW-1185">Reference proteome</keyword>
<evidence type="ECO:0008006" key="4">
    <source>
        <dbReference type="Google" id="ProtNLM"/>
    </source>
</evidence>
<dbReference type="OrthoDB" id="2323347at2"/>
<dbReference type="InterPro" id="IPR021321">
    <property type="entry name" value="DUF2922"/>
</dbReference>
<dbReference type="RefSeq" id="WP_146623481.1">
    <property type="nucleotide sequence ID" value="NZ_BJCC01000027.1"/>
</dbReference>
<dbReference type="Pfam" id="PF11148">
    <property type="entry name" value="DUF2922"/>
    <property type="match status" value="1"/>
</dbReference>
<organism evidence="2 3">
    <name type="scientific">Enterococcus florum</name>
    <dbReference type="NCBI Taxonomy" id="2480627"/>
    <lineage>
        <taxon>Bacteria</taxon>
        <taxon>Bacillati</taxon>
        <taxon>Bacillota</taxon>
        <taxon>Bacilli</taxon>
        <taxon>Lactobacillales</taxon>
        <taxon>Enterococcaceae</taxon>
        <taxon>Enterococcus</taxon>
    </lineage>
</organism>
<accession>A0A4V0WPU5</accession>
<dbReference type="AlphaFoldDB" id="A0A4V0WPU5"/>
<comment type="caution">
    <text evidence="2">The sequence shown here is derived from an EMBL/GenBank/DDBJ whole genome shotgun (WGS) entry which is preliminary data.</text>
</comment>
<evidence type="ECO:0000313" key="3">
    <source>
        <dbReference type="Proteomes" id="UP000290567"/>
    </source>
</evidence>
<reference evidence="3" key="1">
    <citation type="submission" date="2019-02" db="EMBL/GenBank/DDBJ databases">
        <title>Draft genome sequence of Enterococcus sp. Gos25-1.</title>
        <authorList>
            <person name="Tanaka N."/>
            <person name="Shiwa Y."/>
            <person name="Fujita N."/>
        </authorList>
    </citation>
    <scope>NUCLEOTIDE SEQUENCE [LARGE SCALE GENOMIC DNA]</scope>
    <source>
        <strain evidence="3">Gos25-1</strain>
    </source>
</reference>
<protein>
    <recommendedName>
        <fullName evidence="4">DUF2922 domain-containing protein</fullName>
    </recommendedName>
</protein>